<feature type="domain" description="Asparagine synthetase" evidence="1">
    <location>
        <begin position="2"/>
        <end position="240"/>
    </location>
</feature>
<accession>X0X9L9</accession>
<reference evidence="2" key="1">
    <citation type="journal article" date="2014" name="Front. Microbiol.">
        <title>High frequency of phylogenetically diverse reductive dehalogenase-homologous genes in deep subseafloor sedimentary metagenomes.</title>
        <authorList>
            <person name="Kawai M."/>
            <person name="Futagami T."/>
            <person name="Toyoda A."/>
            <person name="Takaki Y."/>
            <person name="Nishi S."/>
            <person name="Hori S."/>
            <person name="Arai W."/>
            <person name="Tsubouchi T."/>
            <person name="Morono Y."/>
            <person name="Uchiyama I."/>
            <person name="Ito T."/>
            <person name="Fujiyama A."/>
            <person name="Inagaki F."/>
            <person name="Takami H."/>
        </authorList>
    </citation>
    <scope>NUCLEOTIDE SEQUENCE</scope>
    <source>
        <strain evidence="2">Expedition CK06-06</strain>
    </source>
</reference>
<dbReference type="GO" id="GO:0005829">
    <property type="term" value="C:cytosol"/>
    <property type="evidence" value="ECO:0007669"/>
    <property type="project" value="TreeGrafter"/>
</dbReference>
<evidence type="ECO:0000259" key="1">
    <source>
        <dbReference type="Pfam" id="PF00733"/>
    </source>
</evidence>
<dbReference type="Pfam" id="PF00733">
    <property type="entry name" value="Asn_synthase"/>
    <property type="match status" value="1"/>
</dbReference>
<dbReference type="Gene3D" id="3.40.50.620">
    <property type="entry name" value="HUPs"/>
    <property type="match status" value="1"/>
</dbReference>
<name>X0X9L9_9ZZZZ</name>
<dbReference type="EMBL" id="BARS01042858">
    <property type="protein sequence ID" value="GAG33373.1"/>
    <property type="molecule type" value="Genomic_DNA"/>
</dbReference>
<dbReference type="GO" id="GO:0006529">
    <property type="term" value="P:asparagine biosynthetic process"/>
    <property type="evidence" value="ECO:0007669"/>
    <property type="project" value="InterPro"/>
</dbReference>
<gene>
    <name evidence="2" type="ORF">S01H1_64969</name>
</gene>
<proteinExistence type="predicted"/>
<evidence type="ECO:0000313" key="2">
    <source>
        <dbReference type="EMBL" id="GAG33373.1"/>
    </source>
</evidence>
<protein>
    <recommendedName>
        <fullName evidence="1">Asparagine synthetase domain-containing protein</fullName>
    </recommendedName>
</protein>
<dbReference type="AlphaFoldDB" id="X0X9L9"/>
<dbReference type="GO" id="GO:0004066">
    <property type="term" value="F:asparagine synthase (glutamine-hydrolyzing) activity"/>
    <property type="evidence" value="ECO:0007669"/>
    <property type="project" value="InterPro"/>
</dbReference>
<comment type="caution">
    <text evidence="2">The sequence shown here is derived from an EMBL/GenBank/DDBJ whole genome shotgun (WGS) entry which is preliminary data.</text>
</comment>
<dbReference type="InterPro" id="IPR051786">
    <property type="entry name" value="ASN_synthetase/amidase"/>
</dbReference>
<sequence>RKVVLGGQGGDEIFGGYTRYLIAYFEQCIKAAIDGTSNNGDFIVTYESIIPNLESLRMYKPMLQYFWKDELFAPMDRRYFRLVNRADSIADEVNWDMLEGFSAFKTFKGIFNSENVKQESYFDLMTHFDFKTLLPALLHVEDRVSMAHGLESRVPFLDHPIIEFAATMPSNVKFKNGNLKHILREAVKPFIPESVYKRKDKMGFPTPLSEWMSGPAKSFIKDIFSSQNSKDRGYINTQSILGQIGDEPRY</sequence>
<dbReference type="CDD" id="cd01991">
    <property type="entry name" value="Asn_synthase_B_C"/>
    <property type="match status" value="1"/>
</dbReference>
<dbReference type="InterPro" id="IPR001962">
    <property type="entry name" value="Asn_synthase"/>
</dbReference>
<dbReference type="PANTHER" id="PTHR43284">
    <property type="entry name" value="ASPARAGINE SYNTHETASE (GLUTAMINE-HYDROLYZING)"/>
    <property type="match status" value="1"/>
</dbReference>
<organism evidence="2">
    <name type="scientific">marine sediment metagenome</name>
    <dbReference type="NCBI Taxonomy" id="412755"/>
    <lineage>
        <taxon>unclassified sequences</taxon>
        <taxon>metagenomes</taxon>
        <taxon>ecological metagenomes</taxon>
    </lineage>
</organism>
<dbReference type="PANTHER" id="PTHR43284:SF1">
    <property type="entry name" value="ASPARAGINE SYNTHETASE"/>
    <property type="match status" value="1"/>
</dbReference>
<feature type="non-terminal residue" evidence="2">
    <location>
        <position position="250"/>
    </location>
</feature>
<dbReference type="InterPro" id="IPR014729">
    <property type="entry name" value="Rossmann-like_a/b/a_fold"/>
</dbReference>
<dbReference type="SUPFAM" id="SSF52402">
    <property type="entry name" value="Adenine nucleotide alpha hydrolases-like"/>
    <property type="match status" value="1"/>
</dbReference>
<feature type="non-terminal residue" evidence="2">
    <location>
        <position position="1"/>
    </location>
</feature>